<name>A0A0F9BNV3_9ZZZZ</name>
<evidence type="ECO:0000313" key="1">
    <source>
        <dbReference type="EMBL" id="KKL15522.1"/>
    </source>
</evidence>
<organism evidence="1">
    <name type="scientific">marine sediment metagenome</name>
    <dbReference type="NCBI Taxonomy" id="412755"/>
    <lineage>
        <taxon>unclassified sequences</taxon>
        <taxon>metagenomes</taxon>
        <taxon>ecological metagenomes</taxon>
    </lineage>
</organism>
<dbReference type="AlphaFoldDB" id="A0A0F9BNV3"/>
<reference evidence="1" key="1">
    <citation type="journal article" date="2015" name="Nature">
        <title>Complex archaea that bridge the gap between prokaryotes and eukaryotes.</title>
        <authorList>
            <person name="Spang A."/>
            <person name="Saw J.H."/>
            <person name="Jorgensen S.L."/>
            <person name="Zaremba-Niedzwiedzka K."/>
            <person name="Martijn J."/>
            <person name="Lind A.E."/>
            <person name="van Eijk R."/>
            <person name="Schleper C."/>
            <person name="Guy L."/>
            <person name="Ettema T.J."/>
        </authorList>
    </citation>
    <scope>NUCLEOTIDE SEQUENCE</scope>
</reference>
<comment type="caution">
    <text evidence="1">The sequence shown here is derived from an EMBL/GenBank/DDBJ whole genome shotgun (WGS) entry which is preliminary data.</text>
</comment>
<accession>A0A0F9BNV3</accession>
<proteinExistence type="predicted"/>
<protein>
    <submittedName>
        <fullName evidence="1">Uncharacterized protein</fullName>
    </submittedName>
</protein>
<sequence>MKINIEIERGEEYGQDNEAGKKLKAIFKKLIDTAFPVGIMHSVPDKDHSVLHFAGTIEDFIDAINITDKWVKEGRTIEGKKIKNAKLQPIYEKSQAECVNVN</sequence>
<gene>
    <name evidence="1" type="ORF">LCGC14_2504750</name>
</gene>
<dbReference type="EMBL" id="LAZR01040034">
    <property type="protein sequence ID" value="KKL15522.1"/>
    <property type="molecule type" value="Genomic_DNA"/>
</dbReference>